<evidence type="ECO:0000256" key="7">
    <source>
        <dbReference type="PROSITE-ProRule" id="PRU01360"/>
    </source>
</evidence>
<dbReference type="Pfam" id="PF07715">
    <property type="entry name" value="Plug"/>
    <property type="match status" value="1"/>
</dbReference>
<name>A0ABM9AJM9_9BACT</name>
<dbReference type="Gene3D" id="2.40.170.20">
    <property type="entry name" value="TonB-dependent receptor, beta-barrel domain"/>
    <property type="match status" value="1"/>
</dbReference>
<reference evidence="9" key="1">
    <citation type="submission" date="2021-12" db="EMBL/GenBank/DDBJ databases">
        <authorList>
            <person name="Rodrigo-Torres L."/>
            <person name="Arahal R. D."/>
            <person name="Lucena T."/>
        </authorList>
    </citation>
    <scope>NUCLEOTIDE SEQUENCE</scope>
    <source>
        <strain evidence="9">CECT 8858</strain>
    </source>
</reference>
<dbReference type="InterPro" id="IPR037066">
    <property type="entry name" value="Plug_dom_sf"/>
</dbReference>
<keyword evidence="10" id="KW-1185">Reference proteome</keyword>
<dbReference type="Gene3D" id="3.55.50.30">
    <property type="match status" value="1"/>
</dbReference>
<keyword evidence="4 7" id="KW-0812">Transmembrane</keyword>
<dbReference type="EMBL" id="CAKLPY010000001">
    <property type="protein sequence ID" value="CAH0993926.1"/>
    <property type="molecule type" value="Genomic_DNA"/>
</dbReference>
<sequence>MKQRFIFLLFIMGFLFFSKAFGQQDSLSFVSLDLKNAKINEIITELEKQTNYHFYYDASEFDSLLVTISIKQQPLANALNQLFNKTDFNFAFDNNFHVFLTKGKTLNLFIATDFFANSNQNNRRKTQTNINYAEEPEQKAVWENKLYEIGDKSIKSLQKNFSISGYLKDAISGEAIVGASVFIEQPRVGISTDANGYYSLLLPKGRHTLHIRSVGMKDTKRQIYIYNNGKFNIDLKETVVALNDVIITAQKESNIKNAQMGVQKVDIKAIKQVPVVFGETDILKVISTLPGVKTTGEASTGLNVRGGSADQNLILFNDSPIYNPSHFFGMFSAFNPEIIKDVELFKSSIPARYGGRLSSVLNINTREGNKEKFTGSAGIGLLTSRLNIEGPINSKTSFIVGGRTTYANWLLNLLPEPYKGSKATFYDLNLNISHEINKKNNVYLTAYLSQDHFNLNSDTLFGYRNKNVSIKWKHLYNDKLQSVFTSGLTNYHYKISSQKFPATAYQLGFDINQAFFKAHFNYYLDKKHTFDFGINTLHYQLHPGSYLPLSNESLVKPDQIATEKALESAIYFSDTYTISSLFTLDAGIRFSVFNYLGPHEVNIYPANLPKTLNNMLNSVSQNGIIKTYAAPEYRASLRYAFTDNFSLKAGYNTQQQYIHSISNTASIAPTDVWKLSDTNIKPQHGSQVSLGVYNNFKSNSIETSVEVYYKNIKNYLDYKSGAQLIMNHHIETDVIATKGKAYGVEFLVKKLKGKLNGWVSYTWSRILLKMDDPQAGELINKGMFYPANYDKPHDVSVITNYHFSHRFSTSLNVTYSTGRPITLPSGAYNYGGSVRTLYLERNGYRIPDYFRSDFSMNIEGNHKVFQKTHNSWTLGVYNITGRKNPYSVYYISENGQTNGYKLSIFGSAIPFINFNIRF</sequence>
<evidence type="ECO:0000256" key="3">
    <source>
        <dbReference type="ARBA" id="ARBA00022452"/>
    </source>
</evidence>
<dbReference type="InterPro" id="IPR036942">
    <property type="entry name" value="Beta-barrel_TonB_sf"/>
</dbReference>
<keyword evidence="2 7" id="KW-0813">Transport</keyword>
<dbReference type="Gene3D" id="2.170.130.10">
    <property type="entry name" value="TonB-dependent receptor, plug domain"/>
    <property type="match status" value="1"/>
</dbReference>
<dbReference type="Gene3D" id="2.60.40.1120">
    <property type="entry name" value="Carboxypeptidase-like, regulatory domain"/>
    <property type="match status" value="1"/>
</dbReference>
<comment type="subcellular location">
    <subcellularLocation>
        <location evidence="1 7">Cell outer membrane</location>
        <topology evidence="1 7">Multi-pass membrane protein</topology>
    </subcellularLocation>
</comment>
<evidence type="ECO:0000256" key="5">
    <source>
        <dbReference type="ARBA" id="ARBA00023136"/>
    </source>
</evidence>
<keyword evidence="3 7" id="KW-1134">Transmembrane beta strand</keyword>
<feature type="domain" description="TonB-dependent receptor plug" evidence="8">
    <location>
        <begin position="278"/>
        <end position="356"/>
    </location>
</feature>
<keyword evidence="5 7" id="KW-0472">Membrane</keyword>
<dbReference type="InterPro" id="IPR012910">
    <property type="entry name" value="Plug_dom"/>
</dbReference>
<evidence type="ECO:0000313" key="10">
    <source>
        <dbReference type="Proteomes" id="UP000837932"/>
    </source>
</evidence>
<proteinExistence type="inferred from homology"/>
<comment type="caution">
    <text evidence="9">The sequence shown here is derived from an EMBL/GenBank/DDBJ whole genome shotgun (WGS) entry which is preliminary data.</text>
</comment>
<organism evidence="9 10">
    <name type="scientific">Emticicia aquatica</name>
    <dbReference type="NCBI Taxonomy" id="1681835"/>
    <lineage>
        <taxon>Bacteria</taxon>
        <taxon>Pseudomonadati</taxon>
        <taxon>Bacteroidota</taxon>
        <taxon>Cytophagia</taxon>
        <taxon>Cytophagales</taxon>
        <taxon>Leadbetterellaceae</taxon>
        <taxon>Emticicia</taxon>
    </lineage>
</organism>
<gene>
    <name evidence="9" type="ORF">EMA8858_00031</name>
</gene>
<protein>
    <recommendedName>
        <fullName evidence="8">TonB-dependent receptor plug domain-containing protein</fullName>
    </recommendedName>
</protein>
<evidence type="ECO:0000256" key="2">
    <source>
        <dbReference type="ARBA" id="ARBA00022448"/>
    </source>
</evidence>
<evidence type="ECO:0000259" key="8">
    <source>
        <dbReference type="Pfam" id="PF07715"/>
    </source>
</evidence>
<evidence type="ECO:0000313" key="9">
    <source>
        <dbReference type="EMBL" id="CAH0993926.1"/>
    </source>
</evidence>
<evidence type="ECO:0000256" key="4">
    <source>
        <dbReference type="ARBA" id="ARBA00022692"/>
    </source>
</evidence>
<dbReference type="InterPro" id="IPR039426">
    <property type="entry name" value="TonB-dep_rcpt-like"/>
</dbReference>
<dbReference type="SUPFAM" id="SSF56935">
    <property type="entry name" value="Porins"/>
    <property type="match status" value="1"/>
</dbReference>
<dbReference type="SUPFAM" id="SSF49464">
    <property type="entry name" value="Carboxypeptidase regulatory domain-like"/>
    <property type="match status" value="1"/>
</dbReference>
<accession>A0ABM9AJM9</accession>
<dbReference type="PROSITE" id="PS52016">
    <property type="entry name" value="TONB_DEPENDENT_REC_3"/>
    <property type="match status" value="1"/>
</dbReference>
<comment type="similarity">
    <text evidence="7">Belongs to the TonB-dependent receptor family.</text>
</comment>
<evidence type="ECO:0000256" key="1">
    <source>
        <dbReference type="ARBA" id="ARBA00004571"/>
    </source>
</evidence>
<dbReference type="Pfam" id="PF13715">
    <property type="entry name" value="CarbopepD_reg_2"/>
    <property type="match status" value="1"/>
</dbReference>
<evidence type="ECO:0000256" key="6">
    <source>
        <dbReference type="ARBA" id="ARBA00023237"/>
    </source>
</evidence>
<dbReference type="Proteomes" id="UP000837932">
    <property type="component" value="Unassembled WGS sequence"/>
</dbReference>
<dbReference type="RefSeq" id="WP_238803690.1">
    <property type="nucleotide sequence ID" value="NZ_CAKLPY010000001.1"/>
</dbReference>
<dbReference type="InterPro" id="IPR008969">
    <property type="entry name" value="CarboxyPept-like_regulatory"/>
</dbReference>
<keyword evidence="6 7" id="KW-0998">Cell outer membrane</keyword>